<protein>
    <recommendedName>
        <fullName evidence="4">Zinc finger/thioredoxin putative domain-containing protein</fullName>
    </recommendedName>
</protein>
<sequence>MKTVCDFCKTEYSLDAVPVGPVKCAVCGNTWVVQRESKRNPILVFIAALCALLAAIVFAVAVLYQNQVKEIQEKPIIAEISGIDTSTDDNGIVRFVVSGRVVNRSEQIYGVPGVVIISYDANGRVIDRQRFMPSATLLEGGHDAAFKHVLAVPTDNVDKIAVELDSQEK</sequence>
<evidence type="ECO:0008006" key="4">
    <source>
        <dbReference type="Google" id="ProtNLM"/>
    </source>
</evidence>
<accession>A0A9D1MS42</accession>
<reference evidence="2" key="2">
    <citation type="journal article" date="2021" name="PeerJ">
        <title>Extensive microbial diversity within the chicken gut microbiome revealed by metagenomics and culture.</title>
        <authorList>
            <person name="Gilroy R."/>
            <person name="Ravi A."/>
            <person name="Getino M."/>
            <person name="Pursley I."/>
            <person name="Horton D.L."/>
            <person name="Alikhan N.F."/>
            <person name="Baker D."/>
            <person name="Gharbi K."/>
            <person name="Hall N."/>
            <person name="Watson M."/>
            <person name="Adriaenssens E.M."/>
            <person name="Foster-Nyarko E."/>
            <person name="Jarju S."/>
            <person name="Secka A."/>
            <person name="Antonio M."/>
            <person name="Oren A."/>
            <person name="Chaudhuri R.R."/>
            <person name="La Ragione R."/>
            <person name="Hildebrand F."/>
            <person name="Pallen M.J."/>
        </authorList>
    </citation>
    <scope>NUCLEOTIDE SEQUENCE</scope>
    <source>
        <strain evidence="2">CHK136-897</strain>
    </source>
</reference>
<comment type="caution">
    <text evidence="2">The sequence shown here is derived from an EMBL/GenBank/DDBJ whole genome shotgun (WGS) entry which is preliminary data.</text>
</comment>
<evidence type="ECO:0000313" key="3">
    <source>
        <dbReference type="Proteomes" id="UP000824142"/>
    </source>
</evidence>
<evidence type="ECO:0000313" key="2">
    <source>
        <dbReference type="EMBL" id="HIU65441.1"/>
    </source>
</evidence>
<keyword evidence="1" id="KW-0812">Transmembrane</keyword>
<keyword evidence="1" id="KW-1133">Transmembrane helix</keyword>
<dbReference type="AlphaFoldDB" id="A0A9D1MS42"/>
<feature type="transmembrane region" description="Helical" evidence="1">
    <location>
        <begin position="42"/>
        <end position="64"/>
    </location>
</feature>
<organism evidence="2 3">
    <name type="scientific">Candidatus Enterousia avicola</name>
    <dbReference type="NCBI Taxonomy" id="2840787"/>
    <lineage>
        <taxon>Bacteria</taxon>
        <taxon>Pseudomonadati</taxon>
        <taxon>Pseudomonadota</taxon>
        <taxon>Alphaproteobacteria</taxon>
        <taxon>Candidatus Enterousia</taxon>
    </lineage>
</organism>
<keyword evidence="1" id="KW-0472">Membrane</keyword>
<gene>
    <name evidence="2" type="ORF">IAC63_02255</name>
</gene>
<reference evidence="2" key="1">
    <citation type="submission" date="2020-10" db="EMBL/GenBank/DDBJ databases">
        <authorList>
            <person name="Gilroy R."/>
        </authorList>
    </citation>
    <scope>NUCLEOTIDE SEQUENCE</scope>
    <source>
        <strain evidence="2">CHK136-897</strain>
    </source>
</reference>
<name>A0A9D1MS42_9PROT</name>
<evidence type="ECO:0000256" key="1">
    <source>
        <dbReference type="SAM" id="Phobius"/>
    </source>
</evidence>
<proteinExistence type="predicted"/>
<dbReference type="Proteomes" id="UP000824142">
    <property type="component" value="Unassembled WGS sequence"/>
</dbReference>
<dbReference type="EMBL" id="DVNO01000018">
    <property type="protein sequence ID" value="HIU65441.1"/>
    <property type="molecule type" value="Genomic_DNA"/>
</dbReference>